<evidence type="ECO:0000259" key="12">
    <source>
        <dbReference type="PROSITE" id="PS51845"/>
    </source>
</evidence>
<dbReference type="GO" id="GO:0007635">
    <property type="term" value="P:chemosensory behavior"/>
    <property type="evidence" value="ECO:0007669"/>
    <property type="project" value="UniProtKB-ARBA"/>
</dbReference>
<dbReference type="Pfam" id="PF01590">
    <property type="entry name" value="GAF"/>
    <property type="match status" value="1"/>
</dbReference>
<evidence type="ECO:0000256" key="3">
    <source>
        <dbReference type="ARBA" id="ARBA00022535"/>
    </source>
</evidence>
<evidence type="ECO:0000256" key="2">
    <source>
        <dbReference type="ARBA" id="ARBA00007648"/>
    </source>
</evidence>
<dbReference type="CDD" id="cd00077">
    <property type="entry name" value="HDc"/>
    <property type="match status" value="1"/>
</dbReference>
<dbReference type="PRINTS" id="PR00387">
    <property type="entry name" value="PDIESTERASE1"/>
</dbReference>
<organism evidence="14 16">
    <name type="scientific">Dracunculus medinensis</name>
    <name type="common">Guinea worm</name>
    <dbReference type="NCBI Taxonomy" id="318479"/>
    <lineage>
        <taxon>Eukaryota</taxon>
        <taxon>Metazoa</taxon>
        <taxon>Ecdysozoa</taxon>
        <taxon>Nematoda</taxon>
        <taxon>Chromadorea</taxon>
        <taxon>Rhabditida</taxon>
        <taxon>Spirurina</taxon>
        <taxon>Dracunculoidea</taxon>
        <taxon>Dracunculidae</taxon>
        <taxon>Dracunculus</taxon>
    </lineage>
</organism>
<dbReference type="InterPro" id="IPR023174">
    <property type="entry name" value="PDEase_CS"/>
</dbReference>
<keyword evidence="5 9" id="KW-0378">Hydrolase</keyword>
<dbReference type="GO" id="GO:0008340">
    <property type="term" value="P:determination of adult lifespan"/>
    <property type="evidence" value="ECO:0007669"/>
    <property type="project" value="UniProtKB-ARBA"/>
</dbReference>
<evidence type="ECO:0000256" key="6">
    <source>
        <dbReference type="PIRSR" id="PIRSR623088-1"/>
    </source>
</evidence>
<feature type="binding site" evidence="7">
    <location>
        <position position="479"/>
    </location>
    <ligand>
        <name>AMP</name>
        <dbReference type="ChEBI" id="CHEBI:456215"/>
    </ligand>
</feature>
<evidence type="ECO:0000256" key="1">
    <source>
        <dbReference type="ARBA" id="ARBA00001073"/>
    </source>
</evidence>
<evidence type="ECO:0000256" key="10">
    <source>
        <dbReference type="SAM" id="MobiDB-lite"/>
    </source>
</evidence>
<proteinExistence type="inferred from homology"/>
<dbReference type="InterPro" id="IPR002073">
    <property type="entry name" value="PDEase_catalytic_dom"/>
</dbReference>
<protein>
    <recommendedName>
        <fullName evidence="9">Phosphodiesterase</fullName>
        <ecNumber evidence="9">3.1.4.-</ecNumber>
    </recommendedName>
</protein>
<evidence type="ECO:0000313" key="15">
    <source>
        <dbReference type="Proteomes" id="UP000274756"/>
    </source>
</evidence>
<feature type="transmembrane region" description="Helical" evidence="11">
    <location>
        <begin position="341"/>
        <end position="360"/>
    </location>
</feature>
<name>A0A0N4U1Q5_DRAME</name>
<dbReference type="FunFam" id="1.10.1300.10:FF:000003">
    <property type="entry name" value="Phosphodiesterase"/>
    <property type="match status" value="1"/>
</dbReference>
<evidence type="ECO:0000313" key="13">
    <source>
        <dbReference type="EMBL" id="VDN54938.1"/>
    </source>
</evidence>
<dbReference type="SMART" id="SM00471">
    <property type="entry name" value="HDc"/>
    <property type="match status" value="1"/>
</dbReference>
<feature type="active site" description="Proton donor" evidence="6">
    <location>
        <position position="438"/>
    </location>
</feature>
<comment type="similarity">
    <text evidence="2 9">Belongs to the cyclic nucleotide phosphodiesterase family.</text>
</comment>
<feature type="binding site" evidence="7">
    <location>
        <begin position="438"/>
        <end position="442"/>
    </location>
    <ligand>
        <name>AMP</name>
        <dbReference type="ChEBI" id="CHEBI:456215"/>
    </ligand>
</feature>
<dbReference type="PANTHER" id="PTHR11347">
    <property type="entry name" value="CYCLIC NUCLEOTIDE PHOSPHODIESTERASE"/>
    <property type="match status" value="1"/>
</dbReference>
<evidence type="ECO:0000313" key="16">
    <source>
        <dbReference type="WBParaSite" id="DME_0000055101-mRNA-1"/>
    </source>
</evidence>
<dbReference type="InterPro" id="IPR003018">
    <property type="entry name" value="GAF"/>
</dbReference>
<evidence type="ECO:0000256" key="4">
    <source>
        <dbReference type="ARBA" id="ARBA00022723"/>
    </source>
</evidence>
<dbReference type="InterPro" id="IPR023088">
    <property type="entry name" value="PDEase"/>
</dbReference>
<dbReference type="InterPro" id="IPR029016">
    <property type="entry name" value="GAF-like_dom_sf"/>
</dbReference>
<sequence length="729" mass="83123">MEKSATKNQRERGQMTSIERLVDRSKDSNEIEKLTRPSLSLAVNSPSSSVISEISQLDRQSLLIKAVTTSRLFVSLPNGTTITTKATAISPDQIELNSCDISLSELSDEGGTRKQKSSQFLEFKKTFTASPDCVSSDICQRLFSLSEDMNLLVRNITKEAKTLVHAETCSLFLLDKENSELVAEVFEKNGTSDEYLTEIRMPISLGIVGHVAQTGQMMNVKDVYNHPYFYPKVDERTGFVTRNILCFPIKDSSGNLVGVAELCNKIGKPSFTSHDEQIAATFSVYCAISISHCLLYRKLQEAHRRSHMAAELLVQGSTLSVTFIIICKCIVNAIILFFKCFSLFFILFFYLIISLILIAAEDILRLTGRDIPTTTSFHPDFTKFCFPPRSIGTGDTYIEASLSIFNELGFIDRFRLRRQTLARFLLMVQKGYRDVPYHNWSHAFSVSHFCYLLIRTNFVQKALNELERLSLFVACLCHDIDHRGTTNAFQLQSKTPLAQLYSSEGSVLERHHFAQTVSILSMEECNIFDQLTRHQYQLVLDNIREIILATDIAAHLRKVDRIRQMVEDGYDCTSANHHYLLICLLMTASDLSDQTKDFKNSKAIAENIYKEFFSQGDLEKQMGNRPIEMMDRDRACVPKIQLEFMDTVALPVFDYLSRILPEAQCTYDSILLNRKCWQALDQILKEEETPTIGLEYLRNSVLEEKVMQRIAENETFLVRFNLSCLKKDM</sequence>
<keyword evidence="11" id="KW-0472">Membrane</keyword>
<reference evidence="16" key="1">
    <citation type="submission" date="2017-02" db="UniProtKB">
        <authorList>
            <consortium name="WormBaseParasite"/>
        </authorList>
    </citation>
    <scope>IDENTIFICATION</scope>
</reference>
<dbReference type="InterPro" id="IPR003607">
    <property type="entry name" value="HD/PDEase_dom"/>
</dbReference>
<feature type="binding site" evidence="8">
    <location>
        <position position="478"/>
    </location>
    <ligand>
        <name>Zn(2+)</name>
        <dbReference type="ChEBI" id="CHEBI:29105"/>
        <label>1</label>
    </ligand>
</feature>
<dbReference type="SMART" id="SM00065">
    <property type="entry name" value="GAF"/>
    <property type="match status" value="1"/>
</dbReference>
<dbReference type="GO" id="GO:0042542">
    <property type="term" value="P:response to hydrogen peroxide"/>
    <property type="evidence" value="ECO:0007669"/>
    <property type="project" value="UniProtKB-ARBA"/>
</dbReference>
<dbReference type="PROSITE" id="PS00126">
    <property type="entry name" value="PDEASE_I_1"/>
    <property type="match status" value="1"/>
</dbReference>
<feature type="compositionally biased region" description="Basic and acidic residues" evidence="10">
    <location>
        <begin position="1"/>
        <end position="13"/>
    </location>
</feature>
<evidence type="ECO:0000256" key="7">
    <source>
        <dbReference type="PIRSR" id="PIRSR623088-2"/>
    </source>
</evidence>
<keyword evidence="11" id="KW-1133">Transmembrane helix</keyword>
<feature type="binding site" evidence="8">
    <location>
        <position position="479"/>
    </location>
    <ligand>
        <name>Zn(2+)</name>
        <dbReference type="ChEBI" id="CHEBI:29105"/>
        <label>1</label>
    </ligand>
</feature>
<dbReference type="GO" id="GO:0004114">
    <property type="term" value="F:3',5'-cyclic-nucleotide phosphodiesterase activity"/>
    <property type="evidence" value="ECO:0007669"/>
    <property type="project" value="UniProtKB-EC"/>
</dbReference>
<comment type="cofactor">
    <cofactor evidence="9">
        <name>a divalent metal cation</name>
        <dbReference type="ChEBI" id="CHEBI:60240"/>
    </cofactor>
    <text evidence="9">Binds 2 divalent metal cations per subunit. Site 1 may preferentially bind zinc ions, while site 2 has a preference for magnesium and/or manganese ions.</text>
</comment>
<keyword evidence="4 8" id="KW-0479">Metal-binding</keyword>
<comment type="catalytic activity">
    <reaction evidence="1">
        <text>a nucleoside 3',5'-cyclic phosphate + H2O = a nucleoside 5'-phosphate + H(+)</text>
        <dbReference type="Rhea" id="RHEA:14653"/>
        <dbReference type="ChEBI" id="CHEBI:15377"/>
        <dbReference type="ChEBI" id="CHEBI:15378"/>
        <dbReference type="ChEBI" id="CHEBI:57867"/>
        <dbReference type="ChEBI" id="CHEBI:58464"/>
        <dbReference type="EC" id="3.1.4.17"/>
    </reaction>
</comment>
<dbReference type="WBParaSite" id="DME_0000055101-mRNA-1">
    <property type="protein sequence ID" value="DME_0000055101-mRNA-1"/>
    <property type="gene ID" value="DME_0000055101"/>
</dbReference>
<dbReference type="GO" id="GO:0010628">
    <property type="term" value="P:positive regulation of gene expression"/>
    <property type="evidence" value="ECO:0007669"/>
    <property type="project" value="UniProtKB-ARBA"/>
</dbReference>
<dbReference type="GO" id="GO:0046872">
    <property type="term" value="F:metal ion binding"/>
    <property type="evidence" value="ECO:0007669"/>
    <property type="project" value="UniProtKB-KW"/>
</dbReference>
<evidence type="ECO:0000256" key="9">
    <source>
        <dbReference type="RuleBase" id="RU363067"/>
    </source>
</evidence>
<evidence type="ECO:0000313" key="14">
    <source>
        <dbReference type="Proteomes" id="UP000038040"/>
    </source>
</evidence>
<feature type="binding site" evidence="8">
    <location>
        <position position="442"/>
    </location>
    <ligand>
        <name>Zn(2+)</name>
        <dbReference type="ChEBI" id="CHEBI:29105"/>
        <label>1</label>
    </ligand>
</feature>
<dbReference type="Proteomes" id="UP000038040">
    <property type="component" value="Unplaced"/>
</dbReference>
<dbReference type="SUPFAM" id="SSF109604">
    <property type="entry name" value="HD-domain/PDEase-like"/>
    <property type="match status" value="1"/>
</dbReference>
<dbReference type="STRING" id="318479.A0A0N4U1Q5"/>
<dbReference type="AlphaFoldDB" id="A0A0N4U1Q5"/>
<evidence type="ECO:0000256" key="8">
    <source>
        <dbReference type="PIRSR" id="PIRSR623088-3"/>
    </source>
</evidence>
<dbReference type="Gene3D" id="3.30.450.40">
    <property type="match status" value="1"/>
</dbReference>
<dbReference type="Gene3D" id="1.10.1300.10">
    <property type="entry name" value="3'5'-cyclic nucleotide phosphodiesterase, catalytic domain"/>
    <property type="match status" value="1"/>
</dbReference>
<dbReference type="InterPro" id="IPR036971">
    <property type="entry name" value="PDEase_catalytic_dom_sf"/>
</dbReference>
<gene>
    <name evidence="13" type="ORF">DME_LOCUS4911</name>
</gene>
<feature type="domain" description="PDEase" evidence="12">
    <location>
        <begin position="359"/>
        <end position="684"/>
    </location>
</feature>
<feature type="region of interest" description="Disordered" evidence="10">
    <location>
        <begin position="1"/>
        <end position="29"/>
    </location>
</feature>
<dbReference type="SUPFAM" id="SSF55781">
    <property type="entry name" value="GAF domain-like"/>
    <property type="match status" value="1"/>
</dbReference>
<dbReference type="EC" id="3.1.4.-" evidence="9"/>
<dbReference type="Proteomes" id="UP000274756">
    <property type="component" value="Unassembled WGS sequence"/>
</dbReference>
<feature type="binding site" evidence="7">
    <location>
        <position position="590"/>
    </location>
    <ligand>
        <name>AMP</name>
        <dbReference type="ChEBI" id="CHEBI:456215"/>
    </ligand>
</feature>
<keyword evidence="3" id="KW-0140">cGMP</keyword>
<dbReference type="GO" id="GO:0010754">
    <property type="term" value="P:negative regulation of cGMP-mediated signaling"/>
    <property type="evidence" value="ECO:0007669"/>
    <property type="project" value="UniProtKB-ARBA"/>
</dbReference>
<keyword evidence="11" id="KW-0812">Transmembrane</keyword>
<reference evidence="13 15" key="2">
    <citation type="submission" date="2018-11" db="EMBL/GenBank/DDBJ databases">
        <authorList>
            <consortium name="Pathogen Informatics"/>
        </authorList>
    </citation>
    <scope>NUCLEOTIDE SEQUENCE [LARGE SCALE GENOMIC DNA]</scope>
</reference>
<dbReference type="GO" id="GO:0007602">
    <property type="term" value="P:phototransduction"/>
    <property type="evidence" value="ECO:0007669"/>
    <property type="project" value="UniProtKB-ARBA"/>
</dbReference>
<dbReference type="PROSITE" id="PS51845">
    <property type="entry name" value="PDEASE_I_2"/>
    <property type="match status" value="1"/>
</dbReference>
<dbReference type="OrthoDB" id="295473at2759"/>
<dbReference type="GO" id="GO:0010446">
    <property type="term" value="P:response to alkaline pH"/>
    <property type="evidence" value="ECO:0007669"/>
    <property type="project" value="UniProtKB-ARBA"/>
</dbReference>
<dbReference type="Pfam" id="PF00233">
    <property type="entry name" value="PDEase_I"/>
    <property type="match status" value="1"/>
</dbReference>
<accession>A0A0N4U1Q5</accession>
<feature type="binding site" evidence="7">
    <location>
        <position position="641"/>
    </location>
    <ligand>
        <name>AMP</name>
        <dbReference type="ChEBI" id="CHEBI:456215"/>
    </ligand>
</feature>
<feature type="binding site" evidence="8">
    <location>
        <position position="479"/>
    </location>
    <ligand>
        <name>Zn(2+)</name>
        <dbReference type="ChEBI" id="CHEBI:29105"/>
        <label>2</label>
    </ligand>
</feature>
<evidence type="ECO:0000256" key="11">
    <source>
        <dbReference type="SAM" id="Phobius"/>
    </source>
</evidence>
<feature type="transmembrane region" description="Helical" evidence="11">
    <location>
        <begin position="308"/>
        <end position="335"/>
    </location>
</feature>
<evidence type="ECO:0000256" key="5">
    <source>
        <dbReference type="ARBA" id="ARBA00022801"/>
    </source>
</evidence>
<keyword evidence="15" id="KW-1185">Reference proteome</keyword>
<dbReference type="EMBL" id="UYYG01001151">
    <property type="protein sequence ID" value="VDN54938.1"/>
    <property type="molecule type" value="Genomic_DNA"/>
</dbReference>
<dbReference type="GO" id="GO:0006935">
    <property type="term" value="P:chemotaxis"/>
    <property type="evidence" value="ECO:0007669"/>
    <property type="project" value="UniProtKB-ARBA"/>
</dbReference>
<feature type="binding site" evidence="8">
    <location>
        <position position="590"/>
    </location>
    <ligand>
        <name>Zn(2+)</name>
        <dbReference type="ChEBI" id="CHEBI:29105"/>
        <label>1</label>
    </ligand>
</feature>
<feature type="compositionally biased region" description="Basic and acidic residues" evidence="10">
    <location>
        <begin position="20"/>
        <end position="29"/>
    </location>
</feature>